<comment type="caution">
    <text evidence="2">The sequence shown here is derived from an EMBL/GenBank/DDBJ whole genome shotgun (WGS) entry which is preliminary data.</text>
</comment>
<dbReference type="Proteomes" id="UP001396334">
    <property type="component" value="Unassembled WGS sequence"/>
</dbReference>
<accession>A0ABR2A4P4</accession>
<dbReference type="InterPro" id="IPR002156">
    <property type="entry name" value="RNaseH_domain"/>
</dbReference>
<dbReference type="InterPro" id="IPR044730">
    <property type="entry name" value="RNase_H-like_dom_plant"/>
</dbReference>
<proteinExistence type="predicted"/>
<dbReference type="CDD" id="cd06222">
    <property type="entry name" value="RNase_H_like"/>
    <property type="match status" value="1"/>
</dbReference>
<dbReference type="Gene3D" id="3.30.420.10">
    <property type="entry name" value="Ribonuclease H-like superfamily/Ribonuclease H"/>
    <property type="match status" value="1"/>
</dbReference>
<dbReference type="PANTHER" id="PTHR47074">
    <property type="entry name" value="BNAC02G40300D PROTEIN"/>
    <property type="match status" value="1"/>
</dbReference>
<gene>
    <name evidence="2" type="ORF">V6N11_076726</name>
</gene>
<dbReference type="PANTHER" id="PTHR47074:SF61">
    <property type="entry name" value="RNASE H TYPE-1 DOMAIN-CONTAINING PROTEIN"/>
    <property type="match status" value="1"/>
</dbReference>
<keyword evidence="3" id="KW-1185">Reference proteome</keyword>
<sequence length="114" mass="12566">MEARNLPIIFYPSSTPPSRSWSPPLENFVKANFDASFIPHDNRSGTGIIIRNSNGEIMASCVHPNSDILNATFVEALACEQAMLFSCDLGFQRVIVEGDAFNITSKMKNATVDR</sequence>
<name>A0ABR2A4P4_9ROSI</name>
<evidence type="ECO:0000259" key="1">
    <source>
        <dbReference type="Pfam" id="PF13456"/>
    </source>
</evidence>
<dbReference type="InterPro" id="IPR036397">
    <property type="entry name" value="RNaseH_sf"/>
</dbReference>
<reference evidence="2 3" key="1">
    <citation type="journal article" date="2024" name="G3 (Bethesda)">
        <title>Genome assembly of Hibiscus sabdariffa L. provides insights into metabolisms of medicinal natural products.</title>
        <authorList>
            <person name="Kim T."/>
        </authorList>
    </citation>
    <scope>NUCLEOTIDE SEQUENCE [LARGE SCALE GENOMIC DNA]</scope>
    <source>
        <strain evidence="2">TK-2024</strain>
        <tissue evidence="2">Old leaves</tissue>
    </source>
</reference>
<evidence type="ECO:0000313" key="3">
    <source>
        <dbReference type="Proteomes" id="UP001396334"/>
    </source>
</evidence>
<dbReference type="EMBL" id="JBBPBN010000372">
    <property type="protein sequence ID" value="KAK8487936.1"/>
    <property type="molecule type" value="Genomic_DNA"/>
</dbReference>
<dbReference type="Pfam" id="PF13456">
    <property type="entry name" value="RVT_3"/>
    <property type="match status" value="1"/>
</dbReference>
<dbReference type="InterPro" id="IPR012337">
    <property type="entry name" value="RNaseH-like_sf"/>
</dbReference>
<evidence type="ECO:0000313" key="2">
    <source>
        <dbReference type="EMBL" id="KAK8487936.1"/>
    </source>
</evidence>
<organism evidence="2 3">
    <name type="scientific">Hibiscus sabdariffa</name>
    <name type="common">roselle</name>
    <dbReference type="NCBI Taxonomy" id="183260"/>
    <lineage>
        <taxon>Eukaryota</taxon>
        <taxon>Viridiplantae</taxon>
        <taxon>Streptophyta</taxon>
        <taxon>Embryophyta</taxon>
        <taxon>Tracheophyta</taxon>
        <taxon>Spermatophyta</taxon>
        <taxon>Magnoliopsida</taxon>
        <taxon>eudicotyledons</taxon>
        <taxon>Gunneridae</taxon>
        <taxon>Pentapetalae</taxon>
        <taxon>rosids</taxon>
        <taxon>malvids</taxon>
        <taxon>Malvales</taxon>
        <taxon>Malvaceae</taxon>
        <taxon>Malvoideae</taxon>
        <taxon>Hibiscus</taxon>
    </lineage>
</organism>
<feature type="domain" description="RNase H type-1" evidence="1">
    <location>
        <begin position="32"/>
        <end position="111"/>
    </location>
</feature>
<protein>
    <recommendedName>
        <fullName evidence="1">RNase H type-1 domain-containing protein</fullName>
    </recommendedName>
</protein>
<dbReference type="SUPFAM" id="SSF53098">
    <property type="entry name" value="Ribonuclease H-like"/>
    <property type="match status" value="1"/>
</dbReference>
<dbReference type="InterPro" id="IPR052929">
    <property type="entry name" value="RNase_H-like_EbsB-rel"/>
</dbReference>